<evidence type="ECO:0000313" key="1">
    <source>
        <dbReference type="EMBL" id="PJA89822.1"/>
    </source>
</evidence>
<comment type="caution">
    <text evidence="1">The sequence shown here is derived from an EMBL/GenBank/DDBJ whole genome shotgun (WGS) entry which is preliminary data.</text>
</comment>
<name>A0A2M7Z6X1_9BACT</name>
<evidence type="ECO:0000313" key="2">
    <source>
        <dbReference type="Proteomes" id="UP000230843"/>
    </source>
</evidence>
<organism evidence="1 2">
    <name type="scientific">Candidatus Magasanikbacteria bacterium CG_4_9_14_3_um_filter_32_9</name>
    <dbReference type="NCBI Taxonomy" id="1974644"/>
    <lineage>
        <taxon>Bacteria</taxon>
        <taxon>Candidatus Magasanikiibacteriota</taxon>
    </lineage>
</organism>
<accession>A0A2M7Z6X1</accession>
<proteinExistence type="predicted"/>
<reference evidence="2" key="1">
    <citation type="submission" date="2017-09" db="EMBL/GenBank/DDBJ databases">
        <title>Depth-based differentiation of microbial function through sediment-hosted aquifers and enrichment of novel symbionts in the deep terrestrial subsurface.</title>
        <authorList>
            <person name="Probst A.J."/>
            <person name="Ladd B."/>
            <person name="Jarett J.K."/>
            <person name="Geller-Mcgrath D.E."/>
            <person name="Sieber C.M.K."/>
            <person name="Emerson J.B."/>
            <person name="Anantharaman K."/>
            <person name="Thomas B.C."/>
            <person name="Malmstrom R."/>
            <person name="Stieglmeier M."/>
            <person name="Klingl A."/>
            <person name="Woyke T."/>
            <person name="Ryan C.M."/>
            <person name="Banfield J.F."/>
        </authorList>
    </citation>
    <scope>NUCLEOTIDE SEQUENCE [LARGE SCALE GENOMIC DNA]</scope>
</reference>
<dbReference type="AlphaFoldDB" id="A0A2M7Z6X1"/>
<dbReference type="EMBL" id="PFVJ01000046">
    <property type="protein sequence ID" value="PJA89822.1"/>
    <property type="molecule type" value="Genomic_DNA"/>
</dbReference>
<protein>
    <submittedName>
        <fullName evidence="1">Uncharacterized protein</fullName>
    </submittedName>
</protein>
<sequence>MFTYPEQLRNECIALFKEECDVDIDHETADIYLDNFADFYEAMESIIKNSTTDFNSKDIRFFEQPDRVEQKTNTFKNRGSF</sequence>
<gene>
    <name evidence="1" type="ORF">CO137_02215</name>
</gene>
<dbReference type="Proteomes" id="UP000230843">
    <property type="component" value="Unassembled WGS sequence"/>
</dbReference>